<evidence type="ECO:0000313" key="6">
    <source>
        <dbReference type="EMBL" id="GIM74641.1"/>
    </source>
</evidence>
<name>A0A919SM28_9ACTN</name>
<protein>
    <submittedName>
        <fullName evidence="6">Uncharacterized protein</fullName>
    </submittedName>
</protein>
<evidence type="ECO:0000313" key="7">
    <source>
        <dbReference type="Proteomes" id="UP000680865"/>
    </source>
</evidence>
<dbReference type="InterPro" id="IPR032808">
    <property type="entry name" value="DoxX"/>
</dbReference>
<comment type="caution">
    <text evidence="6">The sequence shown here is derived from an EMBL/GenBank/DDBJ whole genome shotgun (WGS) entry which is preliminary data.</text>
</comment>
<evidence type="ECO:0000256" key="1">
    <source>
        <dbReference type="ARBA" id="ARBA00004141"/>
    </source>
</evidence>
<dbReference type="GO" id="GO:0016020">
    <property type="term" value="C:membrane"/>
    <property type="evidence" value="ECO:0007669"/>
    <property type="project" value="UniProtKB-SubCell"/>
</dbReference>
<dbReference type="AlphaFoldDB" id="A0A919SM28"/>
<evidence type="ECO:0000256" key="4">
    <source>
        <dbReference type="ARBA" id="ARBA00023136"/>
    </source>
</evidence>
<organism evidence="6 7">
    <name type="scientific">Winogradskya consettensis</name>
    <dbReference type="NCBI Taxonomy" id="113560"/>
    <lineage>
        <taxon>Bacteria</taxon>
        <taxon>Bacillati</taxon>
        <taxon>Actinomycetota</taxon>
        <taxon>Actinomycetes</taxon>
        <taxon>Micromonosporales</taxon>
        <taxon>Micromonosporaceae</taxon>
        <taxon>Winogradskya</taxon>
    </lineage>
</organism>
<gene>
    <name evidence="6" type="ORF">Aco04nite_41350</name>
</gene>
<keyword evidence="7" id="KW-1185">Reference proteome</keyword>
<dbReference type="Proteomes" id="UP000680865">
    <property type="component" value="Unassembled WGS sequence"/>
</dbReference>
<dbReference type="EMBL" id="BOQP01000021">
    <property type="protein sequence ID" value="GIM74641.1"/>
    <property type="molecule type" value="Genomic_DNA"/>
</dbReference>
<accession>A0A919SM28</accession>
<proteinExistence type="predicted"/>
<evidence type="ECO:0000256" key="3">
    <source>
        <dbReference type="ARBA" id="ARBA00022989"/>
    </source>
</evidence>
<reference evidence="6" key="1">
    <citation type="submission" date="2021-03" db="EMBL/GenBank/DDBJ databases">
        <title>Whole genome shotgun sequence of Actinoplanes consettensis NBRC 14913.</title>
        <authorList>
            <person name="Komaki H."/>
            <person name="Tamura T."/>
        </authorList>
    </citation>
    <scope>NUCLEOTIDE SEQUENCE</scope>
    <source>
        <strain evidence="6">NBRC 14913</strain>
    </source>
</reference>
<evidence type="ECO:0000256" key="2">
    <source>
        <dbReference type="ARBA" id="ARBA00022692"/>
    </source>
</evidence>
<evidence type="ECO:0000256" key="5">
    <source>
        <dbReference type="SAM" id="Phobius"/>
    </source>
</evidence>
<keyword evidence="2 5" id="KW-0812">Transmembrane</keyword>
<sequence>MVAGVLGQAGQQAAQLFTVRRPERVEDRGLLLVGEAGRVGEWVPVLGAAAAAGLVVYFACAVQTHLLARDYGFQFGLAIFLLVMNAGVLTALVSRTA</sequence>
<feature type="transmembrane region" description="Helical" evidence="5">
    <location>
        <begin position="42"/>
        <end position="60"/>
    </location>
</feature>
<feature type="transmembrane region" description="Helical" evidence="5">
    <location>
        <begin position="72"/>
        <end position="93"/>
    </location>
</feature>
<keyword evidence="4 5" id="KW-0472">Membrane</keyword>
<comment type="subcellular location">
    <subcellularLocation>
        <location evidence="1">Membrane</location>
        <topology evidence="1">Multi-pass membrane protein</topology>
    </subcellularLocation>
</comment>
<dbReference type="Pfam" id="PF13564">
    <property type="entry name" value="DoxX_2"/>
    <property type="match status" value="1"/>
</dbReference>
<keyword evidence="3 5" id="KW-1133">Transmembrane helix</keyword>